<sequence>MKPFFTLLFALILFSCSSDDDSGVEPITLSKPIFKVIENPDLSYNTLVVGLTIFNNSNNDIQGIEYRFHGHDSVLEGDIIEEGFPGDPVGYVSHFTEGDCANISANSSCSFEIEINTRKEVKGELKLVTLEYRLVPKS</sequence>
<accession>A0A554VE20</accession>
<name>A0A554VE20_9FLAO</name>
<dbReference type="OrthoDB" id="1236098at2"/>
<dbReference type="EMBL" id="VLNR01000064">
    <property type="protein sequence ID" value="TSE05251.1"/>
    <property type="molecule type" value="Genomic_DNA"/>
</dbReference>
<dbReference type="Proteomes" id="UP000318833">
    <property type="component" value="Unassembled WGS sequence"/>
</dbReference>
<evidence type="ECO:0000313" key="1">
    <source>
        <dbReference type="EMBL" id="TSE05251.1"/>
    </source>
</evidence>
<keyword evidence="2" id="KW-1185">Reference proteome</keyword>
<gene>
    <name evidence="1" type="ORF">FOF46_23595</name>
</gene>
<evidence type="ECO:0000313" key="2">
    <source>
        <dbReference type="Proteomes" id="UP000318833"/>
    </source>
</evidence>
<organism evidence="1 2">
    <name type="scientific">Aquimarina algiphila</name>
    <dbReference type="NCBI Taxonomy" id="2047982"/>
    <lineage>
        <taxon>Bacteria</taxon>
        <taxon>Pseudomonadati</taxon>
        <taxon>Bacteroidota</taxon>
        <taxon>Flavobacteriia</taxon>
        <taxon>Flavobacteriales</taxon>
        <taxon>Flavobacteriaceae</taxon>
        <taxon>Aquimarina</taxon>
    </lineage>
</organism>
<protein>
    <submittedName>
        <fullName evidence="1">Uncharacterized protein</fullName>
    </submittedName>
</protein>
<comment type="caution">
    <text evidence="1">The sequence shown here is derived from an EMBL/GenBank/DDBJ whole genome shotgun (WGS) entry which is preliminary data.</text>
</comment>
<dbReference type="RefSeq" id="WP_143918177.1">
    <property type="nucleotide sequence ID" value="NZ_CANMIK010000072.1"/>
</dbReference>
<reference evidence="1 2" key="1">
    <citation type="submission" date="2019-07" db="EMBL/GenBank/DDBJ databases">
        <title>The draft genome sequence of Aquimarina algiphila M91.</title>
        <authorList>
            <person name="Meng X."/>
        </authorList>
    </citation>
    <scope>NUCLEOTIDE SEQUENCE [LARGE SCALE GENOMIC DNA]</scope>
    <source>
        <strain evidence="1 2">M91</strain>
    </source>
</reference>
<dbReference type="AlphaFoldDB" id="A0A554VE20"/>
<dbReference type="PROSITE" id="PS51257">
    <property type="entry name" value="PROKAR_LIPOPROTEIN"/>
    <property type="match status" value="1"/>
</dbReference>
<proteinExistence type="predicted"/>